<feature type="compositionally biased region" description="Basic residues" evidence="1">
    <location>
        <begin position="154"/>
        <end position="163"/>
    </location>
</feature>
<evidence type="ECO:0000313" key="3">
    <source>
        <dbReference type="Proteomes" id="UP000887574"/>
    </source>
</evidence>
<accession>A0A915D1N5</accession>
<feature type="compositionally biased region" description="Basic and acidic residues" evidence="1">
    <location>
        <begin position="66"/>
        <end position="90"/>
    </location>
</feature>
<evidence type="ECO:0000256" key="1">
    <source>
        <dbReference type="SAM" id="MobiDB-lite"/>
    </source>
</evidence>
<dbReference type="AlphaFoldDB" id="A0A915D1N5"/>
<feature type="region of interest" description="Disordered" evidence="1">
    <location>
        <begin position="1"/>
        <end position="163"/>
    </location>
</feature>
<protein>
    <submittedName>
        <fullName evidence="4">Uncharacterized protein</fullName>
    </submittedName>
</protein>
<dbReference type="Proteomes" id="UP000887574">
    <property type="component" value="Unplaced"/>
</dbReference>
<evidence type="ECO:0000256" key="2">
    <source>
        <dbReference type="SAM" id="Phobius"/>
    </source>
</evidence>
<reference evidence="4" key="1">
    <citation type="submission" date="2022-11" db="UniProtKB">
        <authorList>
            <consortium name="WormBaseParasite"/>
        </authorList>
    </citation>
    <scope>IDENTIFICATION</scope>
</reference>
<sequence>MTPSKKEVDEKNREIVGDATSSKEENKGSDEKSEEENTTTVPPKQTEVEKVVSKIVKTDSAPTEAVEEKKSEIKVTEQKKNKDEKKEGEKKHKKKADKTTPKIEIPTADKHQKQGLNKDHSEDYSKFSDELMKSDIIDSEESSESSSSEEMKKTMKRVRKKVKKRRRTIMDTTKSLKVALFTLVLSKLWLWLPLVQL</sequence>
<dbReference type="WBParaSite" id="jg14450">
    <property type="protein sequence ID" value="jg14450"/>
    <property type="gene ID" value="jg14450"/>
</dbReference>
<evidence type="ECO:0000313" key="4">
    <source>
        <dbReference type="WBParaSite" id="jg14450"/>
    </source>
</evidence>
<keyword evidence="2" id="KW-0812">Transmembrane</keyword>
<proteinExistence type="predicted"/>
<feature type="compositionally biased region" description="Basic and acidic residues" evidence="1">
    <location>
        <begin position="1"/>
        <end position="31"/>
    </location>
</feature>
<keyword evidence="2" id="KW-0472">Membrane</keyword>
<name>A0A915D1N5_9BILA</name>
<organism evidence="3 4">
    <name type="scientific">Ditylenchus dipsaci</name>
    <dbReference type="NCBI Taxonomy" id="166011"/>
    <lineage>
        <taxon>Eukaryota</taxon>
        <taxon>Metazoa</taxon>
        <taxon>Ecdysozoa</taxon>
        <taxon>Nematoda</taxon>
        <taxon>Chromadorea</taxon>
        <taxon>Rhabditida</taxon>
        <taxon>Tylenchina</taxon>
        <taxon>Tylenchomorpha</taxon>
        <taxon>Sphaerularioidea</taxon>
        <taxon>Anguinidae</taxon>
        <taxon>Anguininae</taxon>
        <taxon>Ditylenchus</taxon>
    </lineage>
</organism>
<keyword evidence="3" id="KW-1185">Reference proteome</keyword>
<keyword evidence="2" id="KW-1133">Transmembrane helix</keyword>
<feature type="compositionally biased region" description="Basic and acidic residues" evidence="1">
    <location>
        <begin position="97"/>
        <end position="136"/>
    </location>
</feature>
<feature type="transmembrane region" description="Helical" evidence="2">
    <location>
        <begin position="175"/>
        <end position="192"/>
    </location>
</feature>